<feature type="domain" description="ABC transporter" evidence="3">
    <location>
        <begin position="254"/>
        <end position="473"/>
    </location>
</feature>
<dbReference type="EMBL" id="JAKGCU010000011">
    <property type="protein sequence ID" value="MCF3939306.1"/>
    <property type="molecule type" value="Genomic_DNA"/>
</dbReference>
<evidence type="ECO:0000256" key="2">
    <source>
        <dbReference type="ARBA" id="ARBA00022840"/>
    </source>
</evidence>
<evidence type="ECO:0000256" key="1">
    <source>
        <dbReference type="ARBA" id="ARBA00022741"/>
    </source>
</evidence>
<dbReference type="Pfam" id="PF00005">
    <property type="entry name" value="ABC_tran"/>
    <property type="match status" value="2"/>
</dbReference>
<keyword evidence="5" id="KW-1185">Reference proteome</keyword>
<keyword evidence="1" id="KW-0547">Nucleotide-binding</keyword>
<dbReference type="PANTHER" id="PTHR24220">
    <property type="entry name" value="IMPORT ATP-BINDING PROTEIN"/>
    <property type="match status" value="1"/>
</dbReference>
<dbReference type="PROSITE" id="PS50893">
    <property type="entry name" value="ABC_TRANSPORTER_2"/>
    <property type="match status" value="2"/>
</dbReference>
<proteinExistence type="predicted"/>
<dbReference type="PROSITE" id="PS00211">
    <property type="entry name" value="ABC_TRANSPORTER_1"/>
    <property type="match status" value="2"/>
</dbReference>
<dbReference type="Gene3D" id="3.40.50.300">
    <property type="entry name" value="P-loop containing nucleotide triphosphate hydrolases"/>
    <property type="match status" value="2"/>
</dbReference>
<dbReference type="InterPro" id="IPR003439">
    <property type="entry name" value="ABC_transporter-like_ATP-bd"/>
</dbReference>
<name>A0ABS9DJH3_9ACTN</name>
<feature type="domain" description="ABC transporter" evidence="3">
    <location>
        <begin position="15"/>
        <end position="241"/>
    </location>
</feature>
<accession>A0ABS9DJH3</accession>
<dbReference type="InterPro" id="IPR027417">
    <property type="entry name" value="P-loop_NTPase"/>
</dbReference>
<gene>
    <name evidence="4" type="ORF">L1892_13075</name>
</gene>
<evidence type="ECO:0000313" key="5">
    <source>
        <dbReference type="Proteomes" id="UP001108089"/>
    </source>
</evidence>
<evidence type="ECO:0000259" key="3">
    <source>
        <dbReference type="PROSITE" id="PS50893"/>
    </source>
</evidence>
<dbReference type="InterPro" id="IPR017871">
    <property type="entry name" value="ABC_transporter-like_CS"/>
</dbReference>
<protein>
    <submittedName>
        <fullName evidence="4">ATP-binding cassette domain-containing protein</fullName>
    </submittedName>
</protein>
<keyword evidence="2 4" id="KW-0067">ATP-binding</keyword>
<dbReference type="SMART" id="SM00382">
    <property type="entry name" value="AAA"/>
    <property type="match status" value="2"/>
</dbReference>
<dbReference type="InterPro" id="IPR015854">
    <property type="entry name" value="ABC_transpr_LolD-like"/>
</dbReference>
<dbReference type="RefSeq" id="WP_235724041.1">
    <property type="nucleotide sequence ID" value="NZ_JAKGCU010000011.1"/>
</dbReference>
<organism evidence="4 5">
    <name type="scientific">Gordonia tangerina</name>
    <dbReference type="NCBI Taxonomy" id="2911060"/>
    <lineage>
        <taxon>Bacteria</taxon>
        <taxon>Bacillati</taxon>
        <taxon>Actinomycetota</taxon>
        <taxon>Actinomycetes</taxon>
        <taxon>Mycobacteriales</taxon>
        <taxon>Gordoniaceae</taxon>
        <taxon>Gordonia</taxon>
    </lineage>
</organism>
<dbReference type="CDD" id="cd03257">
    <property type="entry name" value="ABC_NikE_OppD_transporters"/>
    <property type="match status" value="1"/>
</dbReference>
<comment type="caution">
    <text evidence="4">The sequence shown here is derived from an EMBL/GenBank/DDBJ whole genome shotgun (WGS) entry which is preliminary data.</text>
</comment>
<dbReference type="InterPro" id="IPR003593">
    <property type="entry name" value="AAA+_ATPase"/>
</dbReference>
<reference evidence="4" key="1">
    <citation type="submission" date="2022-01" db="EMBL/GenBank/DDBJ databases">
        <title>Gordonia xiamenensis sp. nov., isolated from surface seawater in Xiamen.</title>
        <authorList>
            <person name="He Y.F."/>
        </authorList>
    </citation>
    <scope>NUCLEOTIDE SEQUENCE</scope>
    <source>
        <strain evidence="4">GW1C4-4</strain>
    </source>
</reference>
<sequence>MTQVTGPTPVAATLVSIRGLTARTAQRVIVDDIDLDIPADGVTALVGASGSGKTTTAMALMGEHRPGVQLSWRERSAAQLRFGYVPQHPSAVLNPALRIGTVLRDVEHAARRRGADVSVGDALRRSGFSDDPAMLRRHPHQLSGGQQQRLVIALALLTAPDCLVMDEPTTGQDPARRDAVLTEIERLVGLGLPVLLLTHDHDAVRRVASHVITMEHGRIVAVADRQPTGRDENSGRQRHRIAACDVVERGVARLALESISAGYRRHPVLQDFSLRVEPGECVALVGASGSGKSTAARVLAGLQAPSAGRVLLDGRPLPDVVSRRSRTDAAAIGYVFQDAKAAFDPYRSVWDQIVRSPVRLRSAGRAQAQAAALRAIEQVGLSRALADSRPGTLSGGEAQRAAIARALSADPSVLICDEVTTGLDPESQRQVLHVMSRLTRDEGRSLLIITHDQKAVAQVADRVVDLDHPGQRA</sequence>
<dbReference type="GO" id="GO:0005524">
    <property type="term" value="F:ATP binding"/>
    <property type="evidence" value="ECO:0007669"/>
    <property type="project" value="UniProtKB-KW"/>
</dbReference>
<dbReference type="SUPFAM" id="SSF52540">
    <property type="entry name" value="P-loop containing nucleoside triphosphate hydrolases"/>
    <property type="match status" value="2"/>
</dbReference>
<evidence type="ECO:0000313" key="4">
    <source>
        <dbReference type="EMBL" id="MCF3939306.1"/>
    </source>
</evidence>
<dbReference type="Proteomes" id="UP001108089">
    <property type="component" value="Unassembled WGS sequence"/>
</dbReference>